<sequence length="221" mass="25020">MSFVCKCCNLYDSYGNGVNEGNKTREFPTHDVTTCPASLSACWSLVYKCALEFMAHLFPAKTDSQESKHSTAMARPTAALRNLFKPGGRGRIGAVQIRCTQEPFFCNLRCLLDRLQVPRSIDFQTGQPPARSFEDKAKRIQTKAWRIINGQQNMSSVLNSTNDDSVVINSVGNVVIDKRNGTWKFFPGLFQLDLQTEFEVDENKRLLSVHREGYHLLCRVF</sequence>
<protein>
    <submittedName>
        <fullName evidence="1">Uncharacterized protein</fullName>
    </submittedName>
</protein>
<gene>
    <name evidence="1" type="ORF">TNIN_124771</name>
</gene>
<name>A0A8X6WSD1_9ARAC</name>
<evidence type="ECO:0000313" key="2">
    <source>
        <dbReference type="Proteomes" id="UP000886998"/>
    </source>
</evidence>
<proteinExistence type="predicted"/>
<accession>A0A8X6WSD1</accession>
<reference evidence="1" key="1">
    <citation type="submission" date="2020-08" db="EMBL/GenBank/DDBJ databases">
        <title>Multicomponent nature underlies the extraordinary mechanical properties of spider dragline silk.</title>
        <authorList>
            <person name="Kono N."/>
            <person name="Nakamura H."/>
            <person name="Mori M."/>
            <person name="Yoshida Y."/>
            <person name="Ohtoshi R."/>
            <person name="Malay A.D."/>
            <person name="Moran D.A.P."/>
            <person name="Tomita M."/>
            <person name="Numata K."/>
            <person name="Arakawa K."/>
        </authorList>
    </citation>
    <scope>NUCLEOTIDE SEQUENCE</scope>
</reference>
<keyword evidence="2" id="KW-1185">Reference proteome</keyword>
<organism evidence="1 2">
    <name type="scientific">Trichonephila inaurata madagascariensis</name>
    <dbReference type="NCBI Taxonomy" id="2747483"/>
    <lineage>
        <taxon>Eukaryota</taxon>
        <taxon>Metazoa</taxon>
        <taxon>Ecdysozoa</taxon>
        <taxon>Arthropoda</taxon>
        <taxon>Chelicerata</taxon>
        <taxon>Arachnida</taxon>
        <taxon>Araneae</taxon>
        <taxon>Araneomorphae</taxon>
        <taxon>Entelegynae</taxon>
        <taxon>Araneoidea</taxon>
        <taxon>Nephilidae</taxon>
        <taxon>Trichonephila</taxon>
        <taxon>Trichonephila inaurata</taxon>
    </lineage>
</organism>
<dbReference type="EMBL" id="BMAV01001882">
    <property type="protein sequence ID" value="GFY40385.1"/>
    <property type="molecule type" value="Genomic_DNA"/>
</dbReference>
<dbReference type="AlphaFoldDB" id="A0A8X6WSD1"/>
<comment type="caution">
    <text evidence="1">The sequence shown here is derived from an EMBL/GenBank/DDBJ whole genome shotgun (WGS) entry which is preliminary data.</text>
</comment>
<dbReference type="Proteomes" id="UP000886998">
    <property type="component" value="Unassembled WGS sequence"/>
</dbReference>
<evidence type="ECO:0000313" key="1">
    <source>
        <dbReference type="EMBL" id="GFY40385.1"/>
    </source>
</evidence>